<accession>D7LPD0</accession>
<dbReference type="Pfam" id="PF00646">
    <property type="entry name" value="F-box"/>
    <property type="match status" value="1"/>
</dbReference>
<dbReference type="EMBL" id="GL348717">
    <property type="protein sequence ID" value="EFH51845.1"/>
    <property type="molecule type" value="Genomic_DNA"/>
</dbReference>
<dbReference type="PANTHER" id="PTHR31293:SF12">
    <property type="entry name" value="RNI-LIKE SUPERFAMILY PROTEIN"/>
    <property type="match status" value="1"/>
</dbReference>
<evidence type="ECO:0000313" key="3">
    <source>
        <dbReference type="Proteomes" id="UP000008694"/>
    </source>
</evidence>
<feature type="domain" description="F-box" evidence="1">
    <location>
        <begin position="6"/>
        <end position="42"/>
    </location>
</feature>
<evidence type="ECO:0000259" key="1">
    <source>
        <dbReference type="PROSITE" id="PS50181"/>
    </source>
</evidence>
<protein>
    <recommendedName>
        <fullName evidence="1">F-box domain-containing protein</fullName>
    </recommendedName>
</protein>
<organism evidence="3">
    <name type="scientific">Arabidopsis lyrata subsp. lyrata</name>
    <name type="common">Lyre-leaved rock-cress</name>
    <dbReference type="NCBI Taxonomy" id="81972"/>
    <lineage>
        <taxon>Eukaryota</taxon>
        <taxon>Viridiplantae</taxon>
        <taxon>Streptophyta</taxon>
        <taxon>Embryophyta</taxon>
        <taxon>Tracheophyta</taxon>
        <taxon>Spermatophyta</taxon>
        <taxon>Magnoliopsida</taxon>
        <taxon>eudicotyledons</taxon>
        <taxon>Gunneridae</taxon>
        <taxon>Pentapetalae</taxon>
        <taxon>rosids</taxon>
        <taxon>malvids</taxon>
        <taxon>Brassicales</taxon>
        <taxon>Brassicaceae</taxon>
        <taxon>Camelineae</taxon>
        <taxon>Arabidopsis</taxon>
    </lineage>
</organism>
<dbReference type="SMART" id="SM00256">
    <property type="entry name" value="FBOX"/>
    <property type="match status" value="1"/>
</dbReference>
<dbReference type="SUPFAM" id="SSF81383">
    <property type="entry name" value="F-box domain"/>
    <property type="match status" value="1"/>
</dbReference>
<dbReference type="InterPro" id="IPR001810">
    <property type="entry name" value="F-box_dom"/>
</dbReference>
<dbReference type="InterPro" id="IPR036047">
    <property type="entry name" value="F-box-like_dom_sf"/>
</dbReference>
<dbReference type="HOGENOM" id="CLU_010721_7_2_1"/>
<dbReference type="Proteomes" id="UP000008694">
    <property type="component" value="Unassembled WGS sequence"/>
</dbReference>
<dbReference type="Pfam" id="PF24758">
    <property type="entry name" value="LRR_At5g56370"/>
    <property type="match status" value="1"/>
</dbReference>
<dbReference type="InterPro" id="IPR055294">
    <property type="entry name" value="FBL60-like"/>
</dbReference>
<dbReference type="Gramene" id="scaffold_501087.1">
    <property type="protein sequence ID" value="scaffold_501087.1"/>
    <property type="gene ID" value="scaffold_501087.1"/>
</dbReference>
<reference evidence="3" key="1">
    <citation type="journal article" date="2011" name="Nat. Genet.">
        <title>The Arabidopsis lyrata genome sequence and the basis of rapid genome size change.</title>
        <authorList>
            <person name="Hu T.T."/>
            <person name="Pattyn P."/>
            <person name="Bakker E.G."/>
            <person name="Cao J."/>
            <person name="Cheng J.-F."/>
            <person name="Clark R.M."/>
            <person name="Fahlgren N."/>
            <person name="Fawcett J.A."/>
            <person name="Grimwood J."/>
            <person name="Gundlach H."/>
            <person name="Haberer G."/>
            <person name="Hollister J.D."/>
            <person name="Ossowski S."/>
            <person name="Ottilar R.P."/>
            <person name="Salamov A.A."/>
            <person name="Schneeberger K."/>
            <person name="Spannagl M."/>
            <person name="Wang X."/>
            <person name="Yang L."/>
            <person name="Nasrallah M.E."/>
            <person name="Bergelson J."/>
            <person name="Carrington J.C."/>
            <person name="Gaut B.S."/>
            <person name="Schmutz J."/>
            <person name="Mayer K.F.X."/>
            <person name="Van de Peer Y."/>
            <person name="Grigoriev I.V."/>
            <person name="Nordborg M."/>
            <person name="Weigel D."/>
            <person name="Guo Y.-L."/>
        </authorList>
    </citation>
    <scope>NUCLEOTIDE SEQUENCE [LARGE SCALE GENOMIC DNA]</scope>
    <source>
        <strain evidence="3">cv. MN47</strain>
    </source>
</reference>
<keyword evidence="3" id="KW-1185">Reference proteome</keyword>
<dbReference type="PROSITE" id="PS50181">
    <property type="entry name" value="FBOX"/>
    <property type="match status" value="1"/>
</dbReference>
<sequence>MESVSICSIDCLPDDCLIQILSLLPTKEAASTSLLSKRWRTLFTFSPNLDCNDSIFCHPEKSKRKSFRHFVYNTLANLQGRNCIKKFSLKFNEAECMSKLKNLRKGQGSFVVDRWICNALEHGVSELHLRIQNELLWPCGGFPSEVFTSTTLVKLSLGTRSHILTIPWDTYLPALKVLFLDSIWFKDDKLLNVFLVACPALEDLTIHEEMYRKAEVISSKTIKRLSVTYNNSEYFYDSGIISLDTPCDGPLLL</sequence>
<proteinExistence type="predicted"/>
<gene>
    <name evidence="2" type="ORF">ARALYDRAFT_905383</name>
</gene>
<dbReference type="CDD" id="cd22160">
    <property type="entry name" value="F-box_AtFBL13-like"/>
    <property type="match status" value="1"/>
</dbReference>
<evidence type="ECO:0000313" key="2">
    <source>
        <dbReference type="EMBL" id="EFH51845.1"/>
    </source>
</evidence>
<dbReference type="Gene3D" id="1.20.1280.50">
    <property type="match status" value="1"/>
</dbReference>
<name>D7LPD0_ARALL</name>
<dbReference type="STRING" id="81972.D7LPD0"/>
<dbReference type="AlphaFoldDB" id="D7LPD0"/>
<dbReference type="InterPro" id="IPR053781">
    <property type="entry name" value="F-box_AtFBL13-like"/>
</dbReference>
<dbReference type="InterPro" id="IPR055411">
    <property type="entry name" value="LRR_FXL15/At3g58940/PEG3-like"/>
</dbReference>
<dbReference type="PANTHER" id="PTHR31293">
    <property type="entry name" value="RNI-LIKE SUPERFAMILY PROTEIN"/>
    <property type="match status" value="1"/>
</dbReference>